<keyword evidence="3" id="KW-1185">Reference proteome</keyword>
<evidence type="ECO:0000313" key="2">
    <source>
        <dbReference type="EMBL" id="MET1474111.1"/>
    </source>
</evidence>
<protein>
    <submittedName>
        <fullName evidence="2">Uncharacterized protein</fullName>
    </submittedName>
</protein>
<dbReference type="RefSeq" id="WP_209924896.1">
    <property type="nucleotide sequence ID" value="NZ_JBEWCH010000003.1"/>
</dbReference>
<gene>
    <name evidence="2" type="ORF">ABXL37_07605</name>
</gene>
<evidence type="ECO:0000256" key="1">
    <source>
        <dbReference type="SAM" id="MobiDB-lite"/>
    </source>
</evidence>
<reference evidence="2 3" key="1">
    <citation type="submission" date="2024-06" db="EMBL/GenBank/DDBJ databases">
        <title>Burkholderia sola in Mexico.</title>
        <authorList>
            <person name="Estrada P."/>
        </authorList>
    </citation>
    <scope>NUCLEOTIDE SEQUENCE [LARGE SCALE GENOMIC DNA]</scope>
    <source>
        <strain evidence="2 3">CpTa8-5</strain>
    </source>
</reference>
<organism evidence="2 3">
    <name type="scientific">Burkholderia sola</name>
    <dbReference type="NCBI Taxonomy" id="2843302"/>
    <lineage>
        <taxon>Bacteria</taxon>
        <taxon>Pseudomonadati</taxon>
        <taxon>Pseudomonadota</taxon>
        <taxon>Betaproteobacteria</taxon>
        <taxon>Burkholderiales</taxon>
        <taxon>Burkholderiaceae</taxon>
        <taxon>Burkholderia</taxon>
        <taxon>Burkholderia cepacia complex</taxon>
    </lineage>
</organism>
<accession>A0ABV2C4S3</accession>
<feature type="compositionally biased region" description="Low complexity" evidence="1">
    <location>
        <begin position="31"/>
        <end position="43"/>
    </location>
</feature>
<evidence type="ECO:0000313" key="3">
    <source>
        <dbReference type="Proteomes" id="UP001548587"/>
    </source>
</evidence>
<name>A0ABV2C4S3_9BURK</name>
<proteinExistence type="predicted"/>
<dbReference type="EMBL" id="JBEWCH010000003">
    <property type="protein sequence ID" value="MET1474111.1"/>
    <property type="molecule type" value="Genomic_DNA"/>
</dbReference>
<feature type="region of interest" description="Disordered" evidence="1">
    <location>
        <begin position="1"/>
        <end position="54"/>
    </location>
</feature>
<dbReference type="Proteomes" id="UP001548587">
    <property type="component" value="Unassembled WGS sequence"/>
</dbReference>
<comment type="caution">
    <text evidence="2">The sequence shown here is derived from an EMBL/GenBank/DDBJ whole genome shotgun (WGS) entry which is preliminary data.</text>
</comment>
<sequence length="107" mass="11324">MNARIRRSNEHDGRLADGSAPVMFVYEPKNGTQKSGGPTQSSGPSGGAEAHPDNMTLTAIATSAIRAERASNGRSFMKFEPFGGRLAALPAWAGHPARPHGRAHQCE</sequence>